<name>A0A239LGI2_EKHLU</name>
<evidence type="ECO:0000313" key="1">
    <source>
        <dbReference type="EMBL" id="SNT29465.1"/>
    </source>
</evidence>
<dbReference type="InterPro" id="IPR011990">
    <property type="entry name" value="TPR-like_helical_dom_sf"/>
</dbReference>
<dbReference type="Gene3D" id="1.25.40.10">
    <property type="entry name" value="Tetratricopeptide repeat domain"/>
    <property type="match status" value="1"/>
</dbReference>
<dbReference type="AlphaFoldDB" id="A0A239LGI2"/>
<dbReference type="OrthoDB" id="1489296at2"/>
<organism evidence="1 2">
    <name type="scientific">Ekhidna lutea</name>
    <dbReference type="NCBI Taxonomy" id="447679"/>
    <lineage>
        <taxon>Bacteria</taxon>
        <taxon>Pseudomonadati</taxon>
        <taxon>Bacteroidota</taxon>
        <taxon>Cytophagia</taxon>
        <taxon>Cytophagales</taxon>
        <taxon>Reichenbachiellaceae</taxon>
        <taxon>Ekhidna</taxon>
    </lineage>
</organism>
<accession>A0A239LGI2</accession>
<evidence type="ECO:0000313" key="2">
    <source>
        <dbReference type="Proteomes" id="UP000198393"/>
    </source>
</evidence>
<dbReference type="EMBL" id="FZPD01000005">
    <property type="protein sequence ID" value="SNT29465.1"/>
    <property type="molecule type" value="Genomic_DNA"/>
</dbReference>
<dbReference type="SUPFAM" id="SSF48452">
    <property type="entry name" value="TPR-like"/>
    <property type="match status" value="1"/>
</dbReference>
<reference evidence="1 2" key="1">
    <citation type="submission" date="2017-06" db="EMBL/GenBank/DDBJ databases">
        <authorList>
            <person name="Kim H.J."/>
            <person name="Triplett B.A."/>
        </authorList>
    </citation>
    <scope>NUCLEOTIDE SEQUENCE [LARGE SCALE GENOMIC DNA]</scope>
    <source>
        <strain evidence="1 2">DSM 19307</strain>
    </source>
</reference>
<protein>
    <submittedName>
        <fullName evidence="1">OmpA family protein</fullName>
    </submittedName>
</protein>
<sequence length="587" mass="63789">MKKFNLAMAFAAGAILLSGCKLDKMIKLAQENDLQVNPNPLEVHGGDVPFEVSAVLPPKILPSNTSFTLNTIYVYGDQEVSVGAIEFQASDFPNSSSTTSRKASNFSFPYQEGMNPGTLYVQGVATDTRNGKSKQGERLAVAQGLIMTSGWVKDVAMTSYAEHGYNDKEELIPTNVSFYFDQGRSNLRTSLTYDGKSNRAKRDELSGFIAEKNVTRTVTITGTHSPEGSETINSDLSEDRAKEIEKFYRNRMDRYDYKGAADSIDFILKPVIQDWAAFKAALASYDGISADEKKEYNNIMNGSGSFVEKEKEMQKLSTYKKVFNDVYPGLRSAKTEVLTVKPKKSNAEIAVLAKAIVNGDADADTLTIEELMFSATLTPSLEEKASIYKAAADKSGMWQAHNNLAATHIEMALKGDKSKLDGASTQLEIAANKNGSAAEVQANMAAVQVLQGDYDAAYETLGGVSSSSNDINGKVSAMKGAVEVRMAEYDKAKASFTSAKNTENVMIDRGLAHLLSGDYKMADAEFKQVERADAYYLLAVSAARQNNAADVGSNLKKAVDAEPSYKDMALNDLEFANYADAVNEAVK</sequence>
<dbReference type="RefSeq" id="WP_089357918.1">
    <property type="nucleotide sequence ID" value="NZ_FZPD01000005.1"/>
</dbReference>
<dbReference type="Gene3D" id="3.30.1330.60">
    <property type="entry name" value="OmpA-like domain"/>
    <property type="match status" value="1"/>
</dbReference>
<dbReference type="PROSITE" id="PS51257">
    <property type="entry name" value="PROKAR_LIPOPROTEIN"/>
    <property type="match status" value="1"/>
</dbReference>
<keyword evidence="2" id="KW-1185">Reference proteome</keyword>
<dbReference type="InterPro" id="IPR036737">
    <property type="entry name" value="OmpA-like_sf"/>
</dbReference>
<proteinExistence type="predicted"/>
<gene>
    <name evidence="1" type="ORF">SAMN05421640_3251</name>
</gene>
<dbReference type="Proteomes" id="UP000198393">
    <property type="component" value="Unassembled WGS sequence"/>
</dbReference>